<evidence type="ECO:0000256" key="1">
    <source>
        <dbReference type="ARBA" id="ARBA00004479"/>
    </source>
</evidence>
<proteinExistence type="predicted"/>
<dbReference type="PANTHER" id="PTHR15583">
    <property type="entry name" value="INTERLEUKIN-17 RECEPTOR"/>
    <property type="match status" value="1"/>
</dbReference>
<dbReference type="Pfam" id="PF08357">
    <property type="entry name" value="SEFIR"/>
    <property type="match status" value="1"/>
</dbReference>
<reference evidence="12" key="1">
    <citation type="submission" date="2022-11" db="UniProtKB">
        <authorList>
            <consortium name="WormBaseParasite"/>
        </authorList>
    </citation>
    <scope>IDENTIFICATION</scope>
</reference>
<keyword evidence="3" id="KW-0732">Signal</keyword>
<evidence type="ECO:0000313" key="12">
    <source>
        <dbReference type="WBParaSite" id="PgR106_g011_t01"/>
    </source>
</evidence>
<dbReference type="Proteomes" id="UP000887569">
    <property type="component" value="Unplaced"/>
</dbReference>
<dbReference type="GO" id="GO:0016020">
    <property type="term" value="C:membrane"/>
    <property type="evidence" value="ECO:0007669"/>
    <property type="project" value="UniProtKB-SubCell"/>
</dbReference>
<evidence type="ECO:0000256" key="6">
    <source>
        <dbReference type="ARBA" id="ARBA00023170"/>
    </source>
</evidence>
<evidence type="ECO:0000256" key="8">
    <source>
        <dbReference type="SAM" id="MobiDB-lite"/>
    </source>
</evidence>
<feature type="transmembrane region" description="Helical" evidence="9">
    <location>
        <begin position="12"/>
        <end position="33"/>
    </location>
</feature>
<feature type="domain" description="SEFIR" evidence="10">
    <location>
        <begin position="397"/>
        <end position="551"/>
    </location>
</feature>
<accession>A0A915C8Y0</accession>
<keyword evidence="2 9" id="KW-0812">Transmembrane</keyword>
<comment type="subcellular location">
    <subcellularLocation>
        <location evidence="1">Membrane</location>
        <topology evidence="1">Single-pass type I membrane protein</topology>
    </subcellularLocation>
</comment>
<feature type="transmembrane region" description="Helical" evidence="9">
    <location>
        <begin position="355"/>
        <end position="378"/>
    </location>
</feature>
<keyword evidence="7" id="KW-0325">Glycoprotein</keyword>
<dbReference type="Gene3D" id="3.40.50.11530">
    <property type="match status" value="1"/>
</dbReference>
<dbReference type="PANTHER" id="PTHR15583:SF7">
    <property type="entry name" value="INTERLEUKIN CYTOKINE RECEPTOR-RELATED PROTEIN 2"/>
    <property type="match status" value="1"/>
</dbReference>
<evidence type="ECO:0000256" key="4">
    <source>
        <dbReference type="ARBA" id="ARBA00022989"/>
    </source>
</evidence>
<evidence type="ECO:0000256" key="9">
    <source>
        <dbReference type="SAM" id="Phobius"/>
    </source>
</evidence>
<evidence type="ECO:0000256" key="5">
    <source>
        <dbReference type="ARBA" id="ARBA00023136"/>
    </source>
</evidence>
<evidence type="ECO:0000259" key="10">
    <source>
        <dbReference type="PROSITE" id="PS51534"/>
    </source>
</evidence>
<dbReference type="AlphaFoldDB" id="A0A915C8Y0"/>
<evidence type="ECO:0000256" key="7">
    <source>
        <dbReference type="ARBA" id="ARBA00023180"/>
    </source>
</evidence>
<evidence type="ECO:0000256" key="3">
    <source>
        <dbReference type="ARBA" id="ARBA00022729"/>
    </source>
</evidence>
<dbReference type="WBParaSite" id="PgR106_g011_t01">
    <property type="protein sequence ID" value="PgR106_g011_t01"/>
    <property type="gene ID" value="PgR106_g011"/>
</dbReference>
<dbReference type="PROSITE" id="PS51534">
    <property type="entry name" value="SEFIR"/>
    <property type="match status" value="1"/>
</dbReference>
<feature type="region of interest" description="Disordered" evidence="8">
    <location>
        <begin position="633"/>
        <end position="665"/>
    </location>
</feature>
<protein>
    <submittedName>
        <fullName evidence="12">SEFIR domain-containing protein</fullName>
    </submittedName>
</protein>
<keyword evidence="6" id="KW-0675">Receptor</keyword>
<keyword evidence="4 9" id="KW-1133">Transmembrane helix</keyword>
<organism evidence="11 12">
    <name type="scientific">Parascaris univalens</name>
    <name type="common">Nematode worm</name>
    <dbReference type="NCBI Taxonomy" id="6257"/>
    <lineage>
        <taxon>Eukaryota</taxon>
        <taxon>Metazoa</taxon>
        <taxon>Ecdysozoa</taxon>
        <taxon>Nematoda</taxon>
        <taxon>Chromadorea</taxon>
        <taxon>Rhabditida</taxon>
        <taxon>Spirurina</taxon>
        <taxon>Ascaridomorpha</taxon>
        <taxon>Ascaridoidea</taxon>
        <taxon>Ascarididae</taxon>
        <taxon>Parascaris</taxon>
    </lineage>
</organism>
<dbReference type="GO" id="GO:0030368">
    <property type="term" value="F:interleukin-17 receptor activity"/>
    <property type="evidence" value="ECO:0007669"/>
    <property type="project" value="InterPro"/>
</dbReference>
<name>A0A915C8Y0_PARUN</name>
<keyword evidence="11" id="KW-1185">Reference proteome</keyword>
<dbReference type="InterPro" id="IPR013568">
    <property type="entry name" value="SEFIR_dom"/>
</dbReference>
<sequence>MRGVIEEVGWILPSISCLFPHLLINLMILYANWSLIFASCPNDVEIFKRVGMEGEYSREQLNYSLEHDTMVCDDLQLRYPNIYSAPCEDADLDVTISSIPVLPNGTNILPYVNLNISALVHTRCSHVFFRLQCLEAPDHDDQYCHNHEAQIHKWGRMIWPCRVLSVSKMASLRLPFRFGYHCFRLFGHSHYLINVSLVPSLCTSSLVVTIPLETQLHSSIAQFYGGDLFNPTDWSPLVIVDLTPTDGVWLRYERPSDHRVKQMTFAIYERLDTSSRFVFTEILDAPNSGFKWTNVPAGNYSAFVYVNRHDCSLLCDDGNNGCIICPHTMVKFSIVKDKYTTAWRNLRSVANFARVLALALLGVLLLVALLMLAALIYVRISRSRCRHIERDIILTQRPSILLVYTDDCMAHTSCILVFAKFLEDFANAIVHVDQLELNTAGVIPTRWLVDMFAKSKFVIVVFSEGSQVVLEGKTLQCVRHFPDLFDTAINHIISELNRYTASQGAATSLMTSTRFIFLHMCYSPSSVIPPNIAAFPVRILSIPEQVGELIARLHEQPIGSQVVHQADTTQLESAIEEVLAFRRSNPSWLESRIAQNTDKEAVRTDISSLPLSEPQSFPSFDEQIRLARDFNIEPPDVEPSLESGIGVDESRFALIGSPDDESDSN</sequence>
<evidence type="ECO:0000256" key="2">
    <source>
        <dbReference type="ARBA" id="ARBA00022692"/>
    </source>
</evidence>
<evidence type="ECO:0000313" key="11">
    <source>
        <dbReference type="Proteomes" id="UP000887569"/>
    </source>
</evidence>
<dbReference type="InterPro" id="IPR039465">
    <property type="entry name" value="IL-17_rcpt-like"/>
</dbReference>
<keyword evidence="5 9" id="KW-0472">Membrane</keyword>